<evidence type="ECO:0000256" key="2">
    <source>
        <dbReference type="ARBA" id="ARBA00005916"/>
    </source>
</evidence>
<evidence type="ECO:0000313" key="18">
    <source>
        <dbReference type="Proteomes" id="UP001138997"/>
    </source>
</evidence>
<evidence type="ECO:0000256" key="4">
    <source>
        <dbReference type="ARBA" id="ARBA00022857"/>
    </source>
</evidence>
<dbReference type="InterPro" id="IPR036343">
    <property type="entry name" value="GluRdtase_N_sf"/>
</dbReference>
<dbReference type="PANTHER" id="PTHR43013">
    <property type="entry name" value="GLUTAMYL-TRNA REDUCTASE"/>
    <property type="match status" value="1"/>
</dbReference>
<evidence type="ECO:0000256" key="8">
    <source>
        <dbReference type="HAMAP-Rule" id="MF_00087"/>
    </source>
</evidence>
<dbReference type="HAMAP" id="MF_00087">
    <property type="entry name" value="Glu_tRNA_reductase"/>
    <property type="match status" value="1"/>
</dbReference>
<dbReference type="FunFam" id="3.30.460.30:FF:000001">
    <property type="entry name" value="Glutamyl-tRNA reductase"/>
    <property type="match status" value="1"/>
</dbReference>
<evidence type="ECO:0000259" key="16">
    <source>
        <dbReference type="Pfam" id="PF05201"/>
    </source>
</evidence>
<dbReference type="CDD" id="cd05213">
    <property type="entry name" value="NAD_bind_Glutamyl_tRNA_reduct"/>
    <property type="match status" value="1"/>
</dbReference>
<comment type="similarity">
    <text evidence="2 8 13">Belongs to the glutamyl-tRNA reductase family.</text>
</comment>
<dbReference type="PANTHER" id="PTHR43013:SF1">
    <property type="entry name" value="GLUTAMYL-TRNA REDUCTASE"/>
    <property type="match status" value="1"/>
</dbReference>
<dbReference type="InterPro" id="IPR015896">
    <property type="entry name" value="4pyrrol_synth_GluRdtase_dimer"/>
</dbReference>
<reference evidence="17" key="1">
    <citation type="submission" date="2021-11" db="EMBL/GenBank/DDBJ databases">
        <title>Streptomyces corallinus and Kineosporia corallina sp. nov., two new coral-derived marine actinobacteria.</title>
        <authorList>
            <person name="Buangrab K."/>
            <person name="Sutthacheep M."/>
            <person name="Yeemin T."/>
            <person name="Harunari E."/>
            <person name="Igarashi Y."/>
            <person name="Sripreechasak P."/>
            <person name="Kanchanasin P."/>
            <person name="Tanasupawat S."/>
            <person name="Phongsopitanun W."/>
        </authorList>
    </citation>
    <scope>NUCLEOTIDE SEQUENCE</scope>
    <source>
        <strain evidence="17">JCM 31032</strain>
    </source>
</reference>
<dbReference type="InterPro" id="IPR006151">
    <property type="entry name" value="Shikm_DH/Glu-tRNA_Rdtase"/>
</dbReference>
<dbReference type="SUPFAM" id="SSF69075">
    <property type="entry name" value="Glutamyl tRNA-reductase dimerization domain"/>
    <property type="match status" value="1"/>
</dbReference>
<evidence type="ECO:0000259" key="14">
    <source>
        <dbReference type="Pfam" id="PF00745"/>
    </source>
</evidence>
<dbReference type="PROSITE" id="PS00747">
    <property type="entry name" value="GLUTR"/>
    <property type="match status" value="1"/>
</dbReference>
<evidence type="ECO:0000256" key="10">
    <source>
        <dbReference type="PIRSR" id="PIRSR000445-2"/>
    </source>
</evidence>
<evidence type="ECO:0000256" key="12">
    <source>
        <dbReference type="PIRSR" id="PIRSR000445-4"/>
    </source>
</evidence>
<evidence type="ECO:0000259" key="15">
    <source>
        <dbReference type="Pfam" id="PF01488"/>
    </source>
</evidence>
<dbReference type="Proteomes" id="UP001138997">
    <property type="component" value="Unassembled WGS sequence"/>
</dbReference>
<feature type="domain" description="Quinate/shikimate 5-dehydrogenase/glutamyl-tRNA reductase" evidence="15">
    <location>
        <begin position="173"/>
        <end position="306"/>
    </location>
</feature>
<evidence type="ECO:0000256" key="1">
    <source>
        <dbReference type="ARBA" id="ARBA00005059"/>
    </source>
</evidence>
<dbReference type="EC" id="1.2.1.70" evidence="3 8"/>
<feature type="binding site" evidence="8 10">
    <location>
        <position position="109"/>
    </location>
    <ligand>
        <name>substrate</name>
    </ligand>
</feature>
<feature type="binding site" evidence="8 10">
    <location>
        <begin position="49"/>
        <end position="52"/>
    </location>
    <ligand>
        <name>substrate</name>
    </ligand>
</feature>
<dbReference type="Pfam" id="PF00745">
    <property type="entry name" value="GlutR_dimer"/>
    <property type="match status" value="1"/>
</dbReference>
<dbReference type="SUPFAM" id="SSF51735">
    <property type="entry name" value="NAD(P)-binding Rossmann-fold domains"/>
    <property type="match status" value="1"/>
</dbReference>
<dbReference type="NCBIfam" id="TIGR01035">
    <property type="entry name" value="hemA"/>
    <property type="match status" value="1"/>
</dbReference>
<dbReference type="RefSeq" id="WP_231444100.1">
    <property type="nucleotide sequence ID" value="NZ_JAJOMB010000010.1"/>
</dbReference>
<dbReference type="SUPFAM" id="SSF69742">
    <property type="entry name" value="Glutamyl tRNA-reductase catalytic, N-terminal domain"/>
    <property type="match status" value="1"/>
</dbReference>
<comment type="domain">
    <text evidence="8">Possesses an unusual extended V-shaped dimeric structure with each monomer consisting of three distinct domains arranged along a curved 'spinal' alpha-helix. The N-terminal catalytic domain specifically recognizes the glutamate moiety of the substrate. The second domain is the NADPH-binding domain, and the third C-terminal domain is responsible for dimerization.</text>
</comment>
<comment type="function">
    <text evidence="8">Catalyzes the NADPH-dependent reduction of glutamyl-tRNA(Glu) to glutamate 1-semialdehyde (GSA).</text>
</comment>
<proteinExistence type="inferred from homology"/>
<feature type="domain" description="Tetrapyrrole biosynthesis glutamyl-tRNA reductase dimerisation" evidence="14">
    <location>
        <begin position="318"/>
        <end position="417"/>
    </location>
</feature>
<sequence>MSIMIVGLSHRTAPISLLERTTLSTEAAAELVANLCRGEHVAEAIALVTCNRLEIYAEVSKFHGGIGEIGAGLAEATGVPLTELTEHLYVHYENAAVAHLFQVTCGLDSMAVGEQQILGQVRTALRAAQGAGSAGRTIGHLVQNALRVGKRVHSETLLDQAAPSLVDAGLRKAAEALGPLGELNVLVLGAGAMSGLSVASAYRAQVASISVCSRTLPRARRLAESVGGTPVPREQLPDALAAADLVIACAGATGYLVEKDAAELALKSRDGRAQVYIDLALPRDVQPAVAELDAAHVFDLEHLGQVLTAEGLSEDLAEARAMVENEVALYLADQRAKEVAPTVVALRAMARSVMETELDRLSGRLDGLDPDVFAELEQTVHRVVEKLLHQPTVRVKELAAAPGGDTYAEALRLLFNLGPAPAAKAGDLPGVELAVQLEQDSLTDLSALLGRTGGAS</sequence>
<accession>A0A9X1SUR1</accession>
<keyword evidence="6 8" id="KW-0627">Porphyrin biosynthesis</keyword>
<feature type="binding site" evidence="8 10">
    <location>
        <position position="120"/>
    </location>
    <ligand>
        <name>substrate</name>
    </ligand>
</feature>
<feature type="binding site" evidence="8 11">
    <location>
        <begin position="189"/>
        <end position="194"/>
    </location>
    <ligand>
        <name>NADP(+)</name>
        <dbReference type="ChEBI" id="CHEBI:58349"/>
    </ligand>
</feature>
<feature type="domain" description="Glutamyl-tRNA reductase N-terminal" evidence="16">
    <location>
        <begin position="6"/>
        <end position="156"/>
    </location>
</feature>
<evidence type="ECO:0000256" key="5">
    <source>
        <dbReference type="ARBA" id="ARBA00023002"/>
    </source>
</evidence>
<dbReference type="InterPro" id="IPR036291">
    <property type="entry name" value="NAD(P)-bd_dom_sf"/>
</dbReference>
<name>A0A9X1SUR1_9ACTN</name>
<comment type="caution">
    <text evidence="17">The sequence shown here is derived from an EMBL/GenBank/DDBJ whole genome shotgun (WGS) entry which is preliminary data.</text>
</comment>
<dbReference type="InterPro" id="IPR018214">
    <property type="entry name" value="GluRdtase_CS"/>
</dbReference>
<comment type="subunit">
    <text evidence="8">Homodimer.</text>
</comment>
<evidence type="ECO:0000256" key="3">
    <source>
        <dbReference type="ARBA" id="ARBA00012970"/>
    </source>
</evidence>
<gene>
    <name evidence="8" type="primary">hemA</name>
    <name evidence="17" type="ORF">LR394_19845</name>
</gene>
<evidence type="ECO:0000256" key="9">
    <source>
        <dbReference type="PIRSR" id="PIRSR000445-1"/>
    </source>
</evidence>
<dbReference type="GO" id="GO:0019353">
    <property type="term" value="P:protoporphyrinogen IX biosynthetic process from glutamate"/>
    <property type="evidence" value="ECO:0007669"/>
    <property type="project" value="TreeGrafter"/>
</dbReference>
<evidence type="ECO:0000256" key="7">
    <source>
        <dbReference type="ARBA" id="ARBA00047464"/>
    </source>
</evidence>
<keyword evidence="18" id="KW-1185">Reference proteome</keyword>
<evidence type="ECO:0000313" key="17">
    <source>
        <dbReference type="EMBL" id="MCD5313164.1"/>
    </source>
</evidence>
<dbReference type="Gene3D" id="3.30.460.30">
    <property type="entry name" value="Glutamyl-tRNA reductase, N-terminal domain"/>
    <property type="match status" value="1"/>
</dbReference>
<dbReference type="InterPro" id="IPR015895">
    <property type="entry name" value="4pyrrol_synth_GluRdtase_N"/>
</dbReference>
<comment type="miscellaneous">
    <text evidence="8">During catalysis, the active site Cys acts as a nucleophile attacking the alpha-carbonyl group of tRNA-bound glutamate with the formation of a thioester intermediate between enzyme and glutamate, and the concomitant release of tRNA(Glu). The thioester intermediate is finally reduced by direct hydride transfer from NADPH, to form the product GSA.</text>
</comment>
<comment type="catalytic activity">
    <reaction evidence="7 8 13">
        <text>(S)-4-amino-5-oxopentanoate + tRNA(Glu) + NADP(+) = L-glutamyl-tRNA(Glu) + NADPH + H(+)</text>
        <dbReference type="Rhea" id="RHEA:12344"/>
        <dbReference type="Rhea" id="RHEA-COMP:9663"/>
        <dbReference type="Rhea" id="RHEA-COMP:9680"/>
        <dbReference type="ChEBI" id="CHEBI:15378"/>
        <dbReference type="ChEBI" id="CHEBI:57501"/>
        <dbReference type="ChEBI" id="CHEBI:57783"/>
        <dbReference type="ChEBI" id="CHEBI:58349"/>
        <dbReference type="ChEBI" id="CHEBI:78442"/>
        <dbReference type="ChEBI" id="CHEBI:78520"/>
        <dbReference type="EC" id="1.2.1.70"/>
    </reaction>
</comment>
<feature type="binding site" evidence="8 10">
    <location>
        <begin position="114"/>
        <end position="116"/>
    </location>
    <ligand>
        <name>substrate</name>
    </ligand>
</feature>
<dbReference type="GO" id="GO:0050661">
    <property type="term" value="F:NADP binding"/>
    <property type="evidence" value="ECO:0007669"/>
    <property type="project" value="InterPro"/>
</dbReference>
<dbReference type="PIRSF" id="PIRSF000445">
    <property type="entry name" value="4pyrrol_synth_GluRdtase"/>
    <property type="match status" value="1"/>
</dbReference>
<dbReference type="InterPro" id="IPR036453">
    <property type="entry name" value="GluRdtase_dimer_dom_sf"/>
</dbReference>
<keyword evidence="4 8" id="KW-0521">NADP</keyword>
<dbReference type="NCBIfam" id="NF000744">
    <property type="entry name" value="PRK00045.1-3"/>
    <property type="match status" value="1"/>
</dbReference>
<dbReference type="InterPro" id="IPR000343">
    <property type="entry name" value="4pyrrol_synth_GluRdtase"/>
</dbReference>
<evidence type="ECO:0000256" key="11">
    <source>
        <dbReference type="PIRSR" id="PIRSR000445-3"/>
    </source>
</evidence>
<feature type="active site" description="Nucleophile" evidence="8 9">
    <location>
        <position position="50"/>
    </location>
</feature>
<organism evidence="17 18">
    <name type="scientific">Kineosporia babensis</name>
    <dbReference type="NCBI Taxonomy" id="499548"/>
    <lineage>
        <taxon>Bacteria</taxon>
        <taxon>Bacillati</taxon>
        <taxon>Actinomycetota</taxon>
        <taxon>Actinomycetes</taxon>
        <taxon>Kineosporiales</taxon>
        <taxon>Kineosporiaceae</taxon>
        <taxon>Kineosporia</taxon>
    </lineage>
</organism>
<feature type="site" description="Important for activity" evidence="8 12">
    <location>
        <position position="99"/>
    </location>
</feature>
<dbReference type="EMBL" id="JAJOMB010000010">
    <property type="protein sequence ID" value="MCD5313164.1"/>
    <property type="molecule type" value="Genomic_DNA"/>
</dbReference>
<protein>
    <recommendedName>
        <fullName evidence="3 8">Glutamyl-tRNA reductase</fullName>
        <shortName evidence="8">GluTR</shortName>
        <ecNumber evidence="3 8">1.2.1.70</ecNumber>
    </recommendedName>
</protein>
<keyword evidence="5 8" id="KW-0560">Oxidoreductase</keyword>
<dbReference type="Pfam" id="PF05201">
    <property type="entry name" value="GlutR_N"/>
    <property type="match status" value="1"/>
</dbReference>
<dbReference type="GO" id="GO:0008883">
    <property type="term" value="F:glutamyl-tRNA reductase activity"/>
    <property type="evidence" value="ECO:0007669"/>
    <property type="project" value="UniProtKB-UniRule"/>
</dbReference>
<dbReference type="Pfam" id="PF01488">
    <property type="entry name" value="Shikimate_DH"/>
    <property type="match status" value="1"/>
</dbReference>
<evidence type="ECO:0000256" key="13">
    <source>
        <dbReference type="RuleBase" id="RU000584"/>
    </source>
</evidence>
<comment type="pathway">
    <text evidence="1 8 13">Porphyrin-containing compound metabolism; protoporphyrin-IX biosynthesis; 5-aminolevulinate from L-glutamyl-tRNA(Glu): step 1/2.</text>
</comment>
<dbReference type="Gene3D" id="3.40.50.720">
    <property type="entry name" value="NAD(P)-binding Rossmann-like Domain"/>
    <property type="match status" value="1"/>
</dbReference>
<dbReference type="AlphaFoldDB" id="A0A9X1SUR1"/>
<evidence type="ECO:0000256" key="6">
    <source>
        <dbReference type="ARBA" id="ARBA00023244"/>
    </source>
</evidence>